<dbReference type="AlphaFoldDB" id="A0A7W5FSQ5"/>
<keyword evidence="2" id="KW-1185">Reference proteome</keyword>
<dbReference type="Proteomes" id="UP000541535">
    <property type="component" value="Unassembled WGS sequence"/>
</dbReference>
<comment type="caution">
    <text evidence="1">The sequence shown here is derived from an EMBL/GenBank/DDBJ whole genome shotgun (WGS) entry which is preliminary data.</text>
</comment>
<sequence length="100" mass="11072">MPMPLPFDKLEYSRILQASGVPPAQAEAHADALSYALSEPVCLSSDLAILKAEILAQVSEMFVKFKAEILAEVDKKLRPIYWMLAASLLMHAIVLTKLFL</sequence>
<evidence type="ECO:0008006" key="3">
    <source>
        <dbReference type="Google" id="ProtNLM"/>
    </source>
</evidence>
<dbReference type="EMBL" id="JACHXD010000001">
    <property type="protein sequence ID" value="MBB3117443.1"/>
    <property type="molecule type" value="Genomic_DNA"/>
</dbReference>
<reference evidence="1 2" key="1">
    <citation type="submission" date="2020-08" db="EMBL/GenBank/DDBJ databases">
        <title>Genomic Encyclopedia of Type Strains, Phase III (KMG-III): the genomes of soil and plant-associated and newly described type strains.</title>
        <authorList>
            <person name="Whitman W."/>
        </authorList>
    </citation>
    <scope>NUCLEOTIDE SEQUENCE [LARGE SCALE GENOMIC DNA]</scope>
    <source>
        <strain evidence="1 2">CECT 8897</strain>
    </source>
</reference>
<dbReference type="RefSeq" id="WP_183439388.1">
    <property type="nucleotide sequence ID" value="NZ_JACHXD010000001.1"/>
</dbReference>
<proteinExistence type="predicted"/>
<protein>
    <recommendedName>
        <fullName evidence="3">DUF1640 domain-containing protein</fullName>
    </recommendedName>
</protein>
<evidence type="ECO:0000313" key="2">
    <source>
        <dbReference type="Proteomes" id="UP000541535"/>
    </source>
</evidence>
<accession>A0A7W5FSQ5</accession>
<name>A0A7W5FSQ5_9BURK</name>
<gene>
    <name evidence="1" type="ORF">FHS03_000462</name>
</gene>
<organism evidence="1 2">
    <name type="scientific">Pseudoduganella violacea</name>
    <dbReference type="NCBI Taxonomy" id="1715466"/>
    <lineage>
        <taxon>Bacteria</taxon>
        <taxon>Pseudomonadati</taxon>
        <taxon>Pseudomonadota</taxon>
        <taxon>Betaproteobacteria</taxon>
        <taxon>Burkholderiales</taxon>
        <taxon>Oxalobacteraceae</taxon>
        <taxon>Telluria group</taxon>
        <taxon>Pseudoduganella</taxon>
    </lineage>
</organism>
<evidence type="ECO:0000313" key="1">
    <source>
        <dbReference type="EMBL" id="MBB3117443.1"/>
    </source>
</evidence>